<evidence type="ECO:0008006" key="6">
    <source>
        <dbReference type="Google" id="ProtNLM"/>
    </source>
</evidence>
<dbReference type="PANTHER" id="PTHR12634:SF8">
    <property type="entry name" value="FIERY MOUNTAIN, ISOFORM D"/>
    <property type="match status" value="1"/>
</dbReference>
<keyword evidence="2" id="KW-0131">Cell cycle</keyword>
<dbReference type="EMBL" id="GL871076">
    <property type="protein sequence ID" value="EGC34970.1"/>
    <property type="molecule type" value="Genomic_DNA"/>
</dbReference>
<dbReference type="GO" id="GO:0009966">
    <property type="term" value="P:regulation of signal transduction"/>
    <property type="evidence" value="ECO:0000318"/>
    <property type="project" value="GO_Central"/>
</dbReference>
<dbReference type="PANTHER" id="PTHR12634">
    <property type="entry name" value="SIT4 YEAST -ASSOCIATING PROTEIN-RELATED"/>
    <property type="match status" value="1"/>
</dbReference>
<dbReference type="GO" id="GO:0005829">
    <property type="term" value="C:cytosol"/>
    <property type="evidence" value="ECO:0000318"/>
    <property type="project" value="GO_Central"/>
</dbReference>
<name>F0ZM59_DICPU</name>
<evidence type="ECO:0000313" key="4">
    <source>
        <dbReference type="EMBL" id="EGC34970.1"/>
    </source>
</evidence>
<dbReference type="GeneID" id="10501913"/>
<accession>F0ZM59</accession>
<feature type="compositionally biased region" description="Polar residues" evidence="3">
    <location>
        <begin position="584"/>
        <end position="605"/>
    </location>
</feature>
<dbReference type="OrthoDB" id="295029at2759"/>
<feature type="compositionally biased region" description="Acidic residues" evidence="3">
    <location>
        <begin position="561"/>
        <end position="571"/>
    </location>
</feature>
<evidence type="ECO:0000256" key="1">
    <source>
        <dbReference type="ARBA" id="ARBA00006180"/>
    </source>
</evidence>
<dbReference type="KEGG" id="dpp:DICPUDRAFT_92107"/>
<dbReference type="GO" id="GO:0005634">
    <property type="term" value="C:nucleus"/>
    <property type="evidence" value="ECO:0000318"/>
    <property type="project" value="GO_Central"/>
</dbReference>
<dbReference type="AlphaFoldDB" id="F0ZM59"/>
<dbReference type="Proteomes" id="UP000001064">
    <property type="component" value="Unassembled WGS sequence"/>
</dbReference>
<dbReference type="RefSeq" id="XP_003288495.1">
    <property type="nucleotide sequence ID" value="XM_003288447.1"/>
</dbReference>
<evidence type="ECO:0000256" key="3">
    <source>
        <dbReference type="SAM" id="MobiDB-lite"/>
    </source>
</evidence>
<dbReference type="InParanoid" id="F0ZM59"/>
<dbReference type="FunCoup" id="F0ZM59">
    <property type="interactions" value="768"/>
</dbReference>
<dbReference type="VEuPathDB" id="AmoebaDB:DICPUDRAFT_92107"/>
<dbReference type="Pfam" id="PF04499">
    <property type="entry name" value="SAPS"/>
    <property type="match status" value="1"/>
</dbReference>
<dbReference type="OMA" id="MINYIVE"/>
<gene>
    <name evidence="4" type="ORF">DICPUDRAFT_92107</name>
</gene>
<dbReference type="InterPro" id="IPR007587">
    <property type="entry name" value="SAPS"/>
</dbReference>
<dbReference type="eggNOG" id="KOG2073">
    <property type="taxonomic scope" value="Eukaryota"/>
</dbReference>
<organism evidence="4 5">
    <name type="scientific">Dictyostelium purpureum</name>
    <name type="common">Slime mold</name>
    <dbReference type="NCBI Taxonomy" id="5786"/>
    <lineage>
        <taxon>Eukaryota</taxon>
        <taxon>Amoebozoa</taxon>
        <taxon>Evosea</taxon>
        <taxon>Eumycetozoa</taxon>
        <taxon>Dictyostelia</taxon>
        <taxon>Dictyosteliales</taxon>
        <taxon>Dictyosteliaceae</taxon>
        <taxon>Dictyostelium</taxon>
    </lineage>
</organism>
<feature type="compositionally biased region" description="Acidic residues" evidence="3">
    <location>
        <begin position="492"/>
        <end position="508"/>
    </location>
</feature>
<protein>
    <recommendedName>
        <fullName evidence="6">Serine/threonine-protein phosphatase 4 regulatory subunit 3-like central domain-containing protein</fullName>
    </recommendedName>
</protein>
<dbReference type="GO" id="GO:0019888">
    <property type="term" value="F:protein phosphatase regulator activity"/>
    <property type="evidence" value="ECO:0000318"/>
    <property type="project" value="GO_Central"/>
</dbReference>
<proteinExistence type="inferred from homology"/>
<feature type="region of interest" description="Disordered" evidence="3">
    <location>
        <begin position="544"/>
        <end position="613"/>
    </location>
</feature>
<dbReference type="GO" id="GO:0019903">
    <property type="term" value="F:protein phosphatase binding"/>
    <property type="evidence" value="ECO:0007669"/>
    <property type="project" value="InterPro"/>
</dbReference>
<keyword evidence="5" id="KW-1185">Reference proteome</keyword>
<evidence type="ECO:0000313" key="5">
    <source>
        <dbReference type="Proteomes" id="UP000001064"/>
    </source>
</evidence>
<dbReference type="STRING" id="5786.F0ZM59"/>
<feature type="region of interest" description="Disordered" evidence="3">
    <location>
        <begin position="479"/>
        <end position="511"/>
    </location>
</feature>
<comment type="similarity">
    <text evidence="1">Belongs to the SAPS family.</text>
</comment>
<reference evidence="5" key="1">
    <citation type="journal article" date="2011" name="Genome Biol.">
        <title>Comparative genomics of the social amoebae Dictyostelium discoideum and Dictyostelium purpureum.</title>
        <authorList>
            <consortium name="US DOE Joint Genome Institute (JGI-PGF)"/>
            <person name="Sucgang R."/>
            <person name="Kuo A."/>
            <person name="Tian X."/>
            <person name="Salerno W."/>
            <person name="Parikh A."/>
            <person name="Feasley C.L."/>
            <person name="Dalin E."/>
            <person name="Tu H."/>
            <person name="Huang E."/>
            <person name="Barry K."/>
            <person name="Lindquist E."/>
            <person name="Shapiro H."/>
            <person name="Bruce D."/>
            <person name="Schmutz J."/>
            <person name="Salamov A."/>
            <person name="Fey P."/>
            <person name="Gaudet P."/>
            <person name="Anjard C."/>
            <person name="Babu M.M."/>
            <person name="Basu S."/>
            <person name="Bushmanova Y."/>
            <person name="van der Wel H."/>
            <person name="Katoh-Kurasawa M."/>
            <person name="Dinh C."/>
            <person name="Coutinho P.M."/>
            <person name="Saito T."/>
            <person name="Elias M."/>
            <person name="Schaap P."/>
            <person name="Kay R.R."/>
            <person name="Henrissat B."/>
            <person name="Eichinger L."/>
            <person name="Rivero F."/>
            <person name="Putnam N.H."/>
            <person name="West C.M."/>
            <person name="Loomis W.F."/>
            <person name="Chisholm R.L."/>
            <person name="Shaulsky G."/>
            <person name="Strassmann J.E."/>
            <person name="Queller D.C."/>
            <person name="Kuspa A."/>
            <person name="Grigoriev I.V."/>
        </authorList>
    </citation>
    <scope>NUCLEOTIDE SEQUENCE [LARGE SCALE GENOMIC DNA]</scope>
    <source>
        <strain evidence="5">QSDP1</strain>
    </source>
</reference>
<sequence length="613" mass="71335">MYNMSFWRNFGFQPISHIESILDRDYFTLEDLFDEDELLQECKTQNKRLIEFLIKPESLNGMFEFITKEAPEDAERKRKENYPYLASEILCMDIQSLIDAIYKDDTYLEQLYDYLNKPNFNLGLAAYTSKVAINFLGRKTIDTMAYIKKQENIVEKFIKHLDKSPVVEILLKIISIEEYQGGAGTLEWLDKQNLIGGIIDEFDPSLDSEYHENASFILSEIVEMTRNITDSPLLERLESEEMIKKLYNYILQETPLGTAFLYGLTVIIRLLRRDKDNCKNELVTAPLEQLSPLFKESLAHIEEFNKLLKQTSDISFTTTTGPLSPPLGFHRLKVIEFFADLINSRYLCIDKKIMELDILSTCLELFFKYQWNNLLHSQIHQICQIILYSENDELKVCLLKDAKLLDRIIDADQANTNELKNPKGIRFGYMGFLNSIAQSVCDVAKSSDEIRQIVDENPRWATFVTDSLEPVLNLENEPLGEFKPSLMTAPESAEEDDDQFENGDDGFDNYENAYQDQMDYSDEDDYDNQKVNTVNYIDEDDEEEDYDIRFQQHQQQQQHIDEEEDEEEDEPIEHHQEQQKTEPAPSSASTESVQESNDQQESTEPTESKSEDL</sequence>
<evidence type="ECO:0000256" key="2">
    <source>
        <dbReference type="ARBA" id="ARBA00023306"/>
    </source>
</evidence>